<keyword evidence="13" id="KW-1185">Reference proteome</keyword>
<keyword evidence="3" id="KW-0808">Transferase</keyword>
<dbReference type="InterPro" id="IPR017892">
    <property type="entry name" value="Pkinase_C"/>
</dbReference>
<keyword evidence="4 7" id="KW-0547">Nucleotide-binding</keyword>
<dbReference type="SMART" id="SM00220">
    <property type="entry name" value="S_TKc"/>
    <property type="match status" value="1"/>
</dbReference>
<dbReference type="PROSITE" id="PS00108">
    <property type="entry name" value="PROTEIN_KINASE_ST"/>
    <property type="match status" value="1"/>
</dbReference>
<proteinExistence type="inferred from homology"/>
<feature type="binding site" evidence="7">
    <location>
        <position position="117"/>
    </location>
    <ligand>
        <name>ATP</name>
        <dbReference type="ChEBI" id="CHEBI:30616"/>
    </ligand>
</feature>
<dbReference type="PROSITE" id="PS00107">
    <property type="entry name" value="PROTEIN_KINASE_ATP"/>
    <property type="match status" value="1"/>
</dbReference>
<dbReference type="Gene3D" id="3.30.200.20">
    <property type="entry name" value="Phosphorylase Kinase, domain 1"/>
    <property type="match status" value="1"/>
</dbReference>
<feature type="region of interest" description="Disordered" evidence="9">
    <location>
        <begin position="1"/>
        <end position="20"/>
    </location>
</feature>
<evidence type="ECO:0000313" key="12">
    <source>
        <dbReference type="EMBL" id="KAL1115228.1"/>
    </source>
</evidence>
<dbReference type="PROSITE" id="PS50011">
    <property type="entry name" value="PROTEIN_KINASE_DOM"/>
    <property type="match status" value="1"/>
</dbReference>
<keyword evidence="5" id="KW-0418">Kinase</keyword>
<evidence type="ECO:0000256" key="8">
    <source>
        <dbReference type="RuleBase" id="RU000304"/>
    </source>
</evidence>
<dbReference type="FunFam" id="3.30.200.20:FF:000030">
    <property type="entry name" value="Non-specific serine/threonine protein kinase"/>
    <property type="match status" value="1"/>
</dbReference>
<sequence>MASKRRNMFQKNKTQETTENGTCNLPPFCGLLDAFLQELLGDNRLLTLPDVRNFLQLDNRKLTEEKIGPNEKIDLGPTERVCARPSDFEFLHVIGKGSFGKVVLARHKLDGSHYAVKVLSKKLVMNKNEARHIMSERNVLLKNLDHPFLVDLKFCFQTPEKLYFVLDYINGGELFFHLQQERTFPESRCRFYAAEIASALGYLHSRAVIYRDLKPENILLDSTGHVVLTDFGLSKEGLWAYDTTDTFCGTPEYLAPEVICKDSYDKSVDWWCLGAVLYEMLFGLPPFYSPNTEELYRNILTKPLSFRHAISEQARAILLQLLEKDSMLRLGSGYGDFDDVKRHKFFKSIDWDDLLGRRIQPPFKPSVGSVTDTTNIDPSFTRERIGSSVSSWPPLGSPNVGGSAPVDADDAFAGFSYAPSLSDINV</sequence>
<dbReference type="PANTHER" id="PTHR24351">
    <property type="entry name" value="RIBOSOMAL PROTEIN S6 KINASE"/>
    <property type="match status" value="1"/>
</dbReference>
<keyword evidence="2" id="KW-0597">Phosphoprotein</keyword>
<evidence type="ECO:0000259" key="11">
    <source>
        <dbReference type="PROSITE" id="PS51285"/>
    </source>
</evidence>
<keyword evidence="6 7" id="KW-0067">ATP-binding</keyword>
<dbReference type="GO" id="GO:0004674">
    <property type="term" value="F:protein serine/threonine kinase activity"/>
    <property type="evidence" value="ECO:0007669"/>
    <property type="project" value="UniProtKB-KW"/>
</dbReference>
<dbReference type="Pfam" id="PF00069">
    <property type="entry name" value="Pkinase"/>
    <property type="match status" value="1"/>
</dbReference>
<organism evidence="12 13">
    <name type="scientific">Ranatra chinensis</name>
    <dbReference type="NCBI Taxonomy" id="642074"/>
    <lineage>
        <taxon>Eukaryota</taxon>
        <taxon>Metazoa</taxon>
        <taxon>Ecdysozoa</taxon>
        <taxon>Arthropoda</taxon>
        <taxon>Hexapoda</taxon>
        <taxon>Insecta</taxon>
        <taxon>Pterygota</taxon>
        <taxon>Neoptera</taxon>
        <taxon>Paraneoptera</taxon>
        <taxon>Hemiptera</taxon>
        <taxon>Heteroptera</taxon>
        <taxon>Panheteroptera</taxon>
        <taxon>Nepomorpha</taxon>
        <taxon>Nepidae</taxon>
        <taxon>Ranatrinae</taxon>
        <taxon>Ranatra</taxon>
    </lineage>
</organism>
<keyword evidence="1 8" id="KW-0723">Serine/threonine-protein kinase</keyword>
<evidence type="ECO:0000256" key="3">
    <source>
        <dbReference type="ARBA" id="ARBA00022679"/>
    </source>
</evidence>
<evidence type="ECO:0000313" key="13">
    <source>
        <dbReference type="Proteomes" id="UP001558652"/>
    </source>
</evidence>
<protein>
    <submittedName>
        <fullName evidence="12">Uncharacterized protein</fullName>
    </submittedName>
</protein>
<gene>
    <name evidence="12" type="ORF">AAG570_007259</name>
</gene>
<dbReference type="Proteomes" id="UP001558652">
    <property type="component" value="Unassembled WGS sequence"/>
</dbReference>
<evidence type="ECO:0000256" key="6">
    <source>
        <dbReference type="ARBA" id="ARBA00022840"/>
    </source>
</evidence>
<reference evidence="12 13" key="1">
    <citation type="submission" date="2024-07" db="EMBL/GenBank/DDBJ databases">
        <title>Chromosome-level genome assembly of the water stick insect Ranatra chinensis (Heteroptera: Nepidae).</title>
        <authorList>
            <person name="Liu X."/>
        </authorList>
    </citation>
    <scope>NUCLEOTIDE SEQUENCE [LARGE SCALE GENOMIC DNA]</scope>
    <source>
        <strain evidence="12">Cailab_2021Rc</strain>
        <tissue evidence="12">Muscle</tissue>
    </source>
</reference>
<feature type="domain" description="AGC-kinase C-terminal" evidence="11">
    <location>
        <begin position="347"/>
        <end position="426"/>
    </location>
</feature>
<dbReference type="SUPFAM" id="SSF56112">
    <property type="entry name" value="Protein kinase-like (PK-like)"/>
    <property type="match status" value="1"/>
</dbReference>
<name>A0ABD0YAJ3_9HEMI</name>
<feature type="domain" description="Protein kinase" evidence="10">
    <location>
        <begin position="88"/>
        <end position="346"/>
    </location>
</feature>
<dbReference type="EMBL" id="JBFDAA010000020">
    <property type="protein sequence ID" value="KAL1115228.1"/>
    <property type="molecule type" value="Genomic_DNA"/>
</dbReference>
<evidence type="ECO:0000256" key="1">
    <source>
        <dbReference type="ARBA" id="ARBA00022527"/>
    </source>
</evidence>
<evidence type="ECO:0000256" key="4">
    <source>
        <dbReference type="ARBA" id="ARBA00022741"/>
    </source>
</evidence>
<evidence type="ECO:0000256" key="7">
    <source>
        <dbReference type="PROSITE-ProRule" id="PRU10141"/>
    </source>
</evidence>
<dbReference type="InterPro" id="IPR017441">
    <property type="entry name" value="Protein_kinase_ATP_BS"/>
</dbReference>
<dbReference type="SMART" id="SM00133">
    <property type="entry name" value="S_TK_X"/>
    <property type="match status" value="1"/>
</dbReference>
<dbReference type="AlphaFoldDB" id="A0ABD0YAJ3"/>
<dbReference type="InterPro" id="IPR011009">
    <property type="entry name" value="Kinase-like_dom_sf"/>
</dbReference>
<dbReference type="GO" id="GO:0005524">
    <property type="term" value="F:ATP binding"/>
    <property type="evidence" value="ECO:0007669"/>
    <property type="project" value="UniProtKB-UniRule"/>
</dbReference>
<dbReference type="PROSITE" id="PS51285">
    <property type="entry name" value="AGC_KINASE_CTER"/>
    <property type="match status" value="1"/>
</dbReference>
<evidence type="ECO:0000256" key="9">
    <source>
        <dbReference type="SAM" id="MobiDB-lite"/>
    </source>
</evidence>
<comment type="similarity">
    <text evidence="8">Belongs to the protein kinase superfamily.</text>
</comment>
<evidence type="ECO:0000256" key="5">
    <source>
        <dbReference type="ARBA" id="ARBA00022777"/>
    </source>
</evidence>
<evidence type="ECO:0000259" key="10">
    <source>
        <dbReference type="PROSITE" id="PS50011"/>
    </source>
</evidence>
<feature type="compositionally biased region" description="Polar residues" evidence="9">
    <location>
        <begin position="9"/>
        <end position="20"/>
    </location>
</feature>
<comment type="caution">
    <text evidence="12">The sequence shown here is derived from an EMBL/GenBank/DDBJ whole genome shotgun (WGS) entry which is preliminary data.</text>
</comment>
<dbReference type="InterPro" id="IPR008271">
    <property type="entry name" value="Ser/Thr_kinase_AS"/>
</dbReference>
<dbReference type="FunFam" id="1.10.510.10:FF:000008">
    <property type="entry name" value="Non-specific serine/threonine protein kinase"/>
    <property type="match status" value="1"/>
</dbReference>
<dbReference type="Pfam" id="PF00433">
    <property type="entry name" value="Pkinase_C"/>
    <property type="match status" value="1"/>
</dbReference>
<accession>A0ABD0YAJ3</accession>
<evidence type="ECO:0000256" key="2">
    <source>
        <dbReference type="ARBA" id="ARBA00022553"/>
    </source>
</evidence>
<dbReference type="Gene3D" id="1.10.510.10">
    <property type="entry name" value="Transferase(Phosphotransferase) domain 1"/>
    <property type="match status" value="1"/>
</dbReference>
<dbReference type="InterPro" id="IPR000719">
    <property type="entry name" value="Prot_kinase_dom"/>
</dbReference>
<dbReference type="InterPro" id="IPR000961">
    <property type="entry name" value="AGC-kinase_C"/>
</dbReference>